<keyword evidence="5" id="KW-0472">Membrane</keyword>
<comment type="caution">
    <text evidence="7">The sequence shown here is derived from an EMBL/GenBank/DDBJ whole genome shotgun (WGS) entry which is preliminary data.</text>
</comment>
<accession>A0A9K3P9C0</accession>
<keyword evidence="5" id="KW-0812">Transmembrane</keyword>
<keyword evidence="9" id="KW-1185">Reference proteome</keyword>
<dbReference type="PROSITE" id="PS50089">
    <property type="entry name" value="ZF_RING_2"/>
    <property type="match status" value="1"/>
</dbReference>
<evidence type="ECO:0000259" key="6">
    <source>
        <dbReference type="PROSITE" id="PS50089"/>
    </source>
</evidence>
<feature type="transmembrane region" description="Helical" evidence="5">
    <location>
        <begin position="38"/>
        <end position="57"/>
    </location>
</feature>
<dbReference type="PANTHER" id="PTHR14879:SF5">
    <property type="entry name" value="RING-TYPE DOMAIN-CONTAINING PROTEIN"/>
    <property type="match status" value="1"/>
</dbReference>
<evidence type="ECO:0000313" key="8">
    <source>
        <dbReference type="EMBL" id="KAG7362151.1"/>
    </source>
</evidence>
<dbReference type="Proteomes" id="UP000693970">
    <property type="component" value="Unassembled WGS sequence"/>
</dbReference>
<keyword evidence="2 4" id="KW-0863">Zinc-finger</keyword>
<sequence length="266" mass="30012">MTTKTNIEGRKVNDDDDSIDTEELSNWILGETVHNVRFMWAINVVFVLILLNLQAAYGNLEHDYRVLSEKLVQQSAHSSIAGNGVWMVPRFSWYLGMIISMVIGIACFILQKVAPLLWRGSKMARLQREFDEIVGKLVTLQETHCNTCAELETLRQSNETSQQQAILRESSLLQQLVVMGEERDIAQQELGQVEAERVSLERIVAEQERPPRTDCTVCLDSPVNTAMAPCGHTLCGVCANALTARLNQRCPICRAPFRQMMRIHIG</sequence>
<evidence type="ECO:0000256" key="3">
    <source>
        <dbReference type="ARBA" id="ARBA00022833"/>
    </source>
</evidence>
<dbReference type="PANTHER" id="PTHR14879">
    <property type="entry name" value="CASPASE REGULATOR, RING FINGER DOMAIN-CONTAINING"/>
    <property type="match status" value="1"/>
</dbReference>
<protein>
    <submittedName>
        <fullName evidence="7">Zinc finger C3HC4 type domain containing protein</fullName>
    </submittedName>
</protein>
<evidence type="ECO:0000256" key="1">
    <source>
        <dbReference type="ARBA" id="ARBA00022723"/>
    </source>
</evidence>
<reference evidence="7" key="2">
    <citation type="submission" date="2021-04" db="EMBL/GenBank/DDBJ databases">
        <authorList>
            <person name="Podell S."/>
        </authorList>
    </citation>
    <scope>NUCLEOTIDE SEQUENCE</scope>
    <source>
        <strain evidence="7">Hildebrandi</strain>
    </source>
</reference>
<organism evidence="7 9">
    <name type="scientific">Nitzschia inconspicua</name>
    <dbReference type="NCBI Taxonomy" id="303405"/>
    <lineage>
        <taxon>Eukaryota</taxon>
        <taxon>Sar</taxon>
        <taxon>Stramenopiles</taxon>
        <taxon>Ochrophyta</taxon>
        <taxon>Bacillariophyta</taxon>
        <taxon>Bacillariophyceae</taxon>
        <taxon>Bacillariophycidae</taxon>
        <taxon>Bacillariales</taxon>
        <taxon>Bacillariaceae</taxon>
        <taxon>Nitzschia</taxon>
    </lineage>
</organism>
<dbReference type="OrthoDB" id="69955at2759"/>
<gene>
    <name evidence="7" type="ORF">IV203_017664</name>
    <name evidence="8" type="ORF">IV203_025817</name>
</gene>
<dbReference type="InterPro" id="IPR001841">
    <property type="entry name" value="Znf_RING"/>
</dbReference>
<dbReference type="SMART" id="SM00184">
    <property type="entry name" value="RING"/>
    <property type="match status" value="1"/>
</dbReference>
<feature type="transmembrane region" description="Helical" evidence="5">
    <location>
        <begin position="93"/>
        <end position="118"/>
    </location>
</feature>
<dbReference type="PROSITE" id="PS00518">
    <property type="entry name" value="ZF_RING_1"/>
    <property type="match status" value="1"/>
</dbReference>
<evidence type="ECO:0000256" key="2">
    <source>
        <dbReference type="ARBA" id="ARBA00022771"/>
    </source>
</evidence>
<dbReference type="AlphaFoldDB" id="A0A9K3P9C0"/>
<evidence type="ECO:0000256" key="4">
    <source>
        <dbReference type="PROSITE-ProRule" id="PRU00175"/>
    </source>
</evidence>
<proteinExistence type="predicted"/>
<evidence type="ECO:0000313" key="7">
    <source>
        <dbReference type="EMBL" id="KAG7339087.1"/>
    </source>
</evidence>
<evidence type="ECO:0000313" key="9">
    <source>
        <dbReference type="Proteomes" id="UP000693970"/>
    </source>
</evidence>
<dbReference type="GO" id="GO:0008270">
    <property type="term" value="F:zinc ion binding"/>
    <property type="evidence" value="ECO:0007669"/>
    <property type="project" value="UniProtKB-KW"/>
</dbReference>
<evidence type="ECO:0000256" key="5">
    <source>
        <dbReference type="SAM" id="Phobius"/>
    </source>
</evidence>
<feature type="domain" description="RING-type" evidence="6">
    <location>
        <begin position="215"/>
        <end position="254"/>
    </location>
</feature>
<dbReference type="Pfam" id="PF13920">
    <property type="entry name" value="zf-C3HC4_3"/>
    <property type="match status" value="1"/>
</dbReference>
<keyword evidence="1" id="KW-0479">Metal-binding</keyword>
<reference evidence="7" key="1">
    <citation type="journal article" date="2021" name="Sci. Rep.">
        <title>Diploid genomic architecture of Nitzschia inconspicua, an elite biomass production diatom.</title>
        <authorList>
            <person name="Oliver A."/>
            <person name="Podell S."/>
            <person name="Pinowska A."/>
            <person name="Traller J.C."/>
            <person name="Smith S.R."/>
            <person name="McClure R."/>
            <person name="Beliaev A."/>
            <person name="Bohutskyi P."/>
            <person name="Hill E.A."/>
            <person name="Rabines A."/>
            <person name="Zheng H."/>
            <person name="Allen L.Z."/>
            <person name="Kuo A."/>
            <person name="Grigoriev I.V."/>
            <person name="Allen A.E."/>
            <person name="Hazlebeck D."/>
            <person name="Allen E.E."/>
        </authorList>
    </citation>
    <scope>NUCLEOTIDE SEQUENCE</scope>
    <source>
        <strain evidence="7">Hildebrandi</strain>
    </source>
</reference>
<dbReference type="InterPro" id="IPR051728">
    <property type="entry name" value="RING-FYVE_E3_ubiquitin-ligase"/>
</dbReference>
<dbReference type="InterPro" id="IPR017907">
    <property type="entry name" value="Znf_RING_CS"/>
</dbReference>
<dbReference type="EMBL" id="JAGRRH010000012">
    <property type="protein sequence ID" value="KAG7362151.1"/>
    <property type="molecule type" value="Genomic_DNA"/>
</dbReference>
<name>A0A9K3P9C0_9STRA</name>
<keyword evidence="5" id="KW-1133">Transmembrane helix</keyword>
<keyword evidence="3" id="KW-0862">Zinc</keyword>
<dbReference type="EMBL" id="JAGRRH010000041">
    <property type="protein sequence ID" value="KAG7339087.1"/>
    <property type="molecule type" value="Genomic_DNA"/>
</dbReference>